<proteinExistence type="predicted"/>
<dbReference type="InParanoid" id="G0ED58"/>
<feature type="transmembrane region" description="Helical" evidence="2">
    <location>
        <begin position="61"/>
        <end position="80"/>
    </location>
</feature>
<feature type="transmembrane region" description="Helical" evidence="2">
    <location>
        <begin position="209"/>
        <end position="231"/>
    </location>
</feature>
<keyword evidence="2" id="KW-1133">Transmembrane helix</keyword>
<keyword evidence="1" id="KW-0813">Transport</keyword>
<dbReference type="PANTHER" id="PTHR36838:SF1">
    <property type="entry name" value="SLR1864 PROTEIN"/>
    <property type="match status" value="1"/>
</dbReference>
<dbReference type="HOGENOM" id="CLU_935739_0_0_2"/>
<dbReference type="KEGG" id="pfm:Pyrfu_1883"/>
<dbReference type="EMBL" id="CP002838">
    <property type="protein sequence ID" value="AEM39736.1"/>
    <property type="molecule type" value="Genomic_DNA"/>
</dbReference>
<evidence type="ECO:0000313" key="3">
    <source>
        <dbReference type="EMBL" id="AEM39736.1"/>
    </source>
</evidence>
<keyword evidence="2" id="KW-0812">Transmembrane</keyword>
<accession>G0ED58</accession>
<feature type="transmembrane region" description="Helical" evidence="2">
    <location>
        <begin position="36"/>
        <end position="55"/>
    </location>
</feature>
<evidence type="ECO:0000256" key="2">
    <source>
        <dbReference type="SAM" id="Phobius"/>
    </source>
</evidence>
<feature type="transmembrane region" description="Helical" evidence="2">
    <location>
        <begin position="149"/>
        <end position="168"/>
    </location>
</feature>
<gene>
    <name evidence="3" type="ordered locus">Pyrfu_1883</name>
</gene>
<feature type="transmembrane region" description="Helical" evidence="2">
    <location>
        <begin position="268"/>
        <end position="290"/>
    </location>
</feature>
<protein>
    <submittedName>
        <fullName evidence="3">Auxin Efflux Carrier</fullName>
    </submittedName>
</protein>
<dbReference type="eggNOG" id="arCOG04756">
    <property type="taxonomic scope" value="Archaea"/>
</dbReference>
<dbReference type="Proteomes" id="UP000001037">
    <property type="component" value="Chromosome"/>
</dbReference>
<keyword evidence="4" id="KW-1185">Reference proteome</keyword>
<sequence length="292" mass="31259">MGPLLNAVLFAILVTLGYVSRRTRLERLLVEPSVKLLLYIIVPLSIARAYALHGIEAFTSYSLIALVAFAASTPYAMIASRRLCGWNAKCKTVVMLTLLFPNSVFLPLSLAPPLGLDIDVISSYALPLILLHFTLGYRLGGEKSRRDVPLLVVTAAATGLALSISSLTPLLEPLWHAAGLLGRLSGYASMLVVGASLPELRATHLRDPLLYFIALWRGVASPILHYSLAMVAGVTGAALKTLMVEAVMAPATMNAVIARHLGVDHERVATTILVLTPLAALEALLLTLLLNP</sequence>
<feature type="transmembrane region" description="Helical" evidence="2">
    <location>
        <begin position="6"/>
        <end position="24"/>
    </location>
</feature>
<organism evidence="3 4">
    <name type="scientific">Pyrolobus fumarii (strain DSM 11204 / 1A)</name>
    <dbReference type="NCBI Taxonomy" id="694429"/>
    <lineage>
        <taxon>Archaea</taxon>
        <taxon>Thermoproteota</taxon>
        <taxon>Thermoprotei</taxon>
        <taxon>Desulfurococcales</taxon>
        <taxon>Pyrodictiaceae</taxon>
        <taxon>Pyrolobus</taxon>
    </lineage>
</organism>
<feature type="transmembrane region" description="Helical" evidence="2">
    <location>
        <begin position="120"/>
        <end position="137"/>
    </location>
</feature>
<evidence type="ECO:0000256" key="1">
    <source>
        <dbReference type="ARBA" id="ARBA00022448"/>
    </source>
</evidence>
<dbReference type="RefSeq" id="WP_014027413.1">
    <property type="nucleotide sequence ID" value="NC_015931.1"/>
</dbReference>
<dbReference type="GeneID" id="11138219"/>
<dbReference type="AlphaFoldDB" id="G0ED58"/>
<feature type="transmembrane region" description="Helical" evidence="2">
    <location>
        <begin position="92"/>
        <end position="114"/>
    </location>
</feature>
<evidence type="ECO:0000313" key="4">
    <source>
        <dbReference type="Proteomes" id="UP000001037"/>
    </source>
</evidence>
<keyword evidence="2" id="KW-0472">Membrane</keyword>
<feature type="transmembrane region" description="Helical" evidence="2">
    <location>
        <begin position="237"/>
        <end position="256"/>
    </location>
</feature>
<dbReference type="PANTHER" id="PTHR36838">
    <property type="entry name" value="AUXIN EFFLUX CARRIER FAMILY PROTEIN"/>
    <property type="match status" value="1"/>
</dbReference>
<reference evidence="3 4" key="1">
    <citation type="journal article" date="2011" name="Stand. Genomic Sci.">
        <title>Complete genome sequence of the hyperthermophilic chemolithoautotroph Pyrolobus fumarii type strain (1A).</title>
        <authorList>
            <person name="Anderson I."/>
            <person name="Goker M."/>
            <person name="Nolan M."/>
            <person name="Lucas S."/>
            <person name="Hammon N."/>
            <person name="Deshpande S."/>
            <person name="Cheng J.F."/>
            <person name="Tapia R."/>
            <person name="Han C."/>
            <person name="Goodwin L."/>
            <person name="Pitluck S."/>
            <person name="Huntemann M."/>
            <person name="Liolios K."/>
            <person name="Ivanova N."/>
            <person name="Pagani I."/>
            <person name="Mavromatis K."/>
            <person name="Ovchinikova G."/>
            <person name="Pati A."/>
            <person name="Chen A."/>
            <person name="Palaniappan K."/>
            <person name="Land M."/>
            <person name="Hauser L."/>
            <person name="Brambilla E.M."/>
            <person name="Huber H."/>
            <person name="Yasawong M."/>
            <person name="Rohde M."/>
            <person name="Spring S."/>
            <person name="Abt B."/>
            <person name="Sikorski J."/>
            <person name="Wirth R."/>
            <person name="Detter J.C."/>
            <person name="Woyke T."/>
            <person name="Bristow J."/>
            <person name="Eisen J.A."/>
            <person name="Markowitz V."/>
            <person name="Hugenholtz P."/>
            <person name="Kyrpides N.C."/>
            <person name="Klenk H.P."/>
            <person name="Lapidus A."/>
        </authorList>
    </citation>
    <scope>NUCLEOTIDE SEQUENCE [LARGE SCALE GENOMIC DNA]</scope>
    <source>
        <strain evidence="4">DSM 11204 / 1A</strain>
    </source>
</reference>
<dbReference type="STRING" id="694429.Pyrfu_1883"/>
<name>G0ED58_PYRF1</name>
<feature type="transmembrane region" description="Helical" evidence="2">
    <location>
        <begin position="174"/>
        <end position="197"/>
    </location>
</feature>